<dbReference type="PANTHER" id="PTHR31672:SF13">
    <property type="entry name" value="F-BOX PROTEIN CPR30-LIKE"/>
    <property type="match status" value="1"/>
</dbReference>
<sequence length="347" mass="40035">MANLLQTAEQTEQLSNDVIEEILICVPATSLLRSCQLVCKSWAAKIQEPQFKNEHFRRNNTTNEPLRLLVVKEDQVNSVVFCENPEGVVDPEQRREIWMPRDLGRDGKFGGSCNGLLCTEVRGEITVFNPITRERVSLPRPTDLFTGFGSGINERMYTDLVFHSATGEYKVVLWYYNPLTMDSFTINVYTLGPNSSWRKVINSVVSQPYNAGVNVEDTIYWPYLTEDYDTIISFDLSKEKYDNHLTVVKDGLLLSFDEKKYWRSAISQSGWEHGKLLGITKWKGRLCAITFQRHPEQHSNLKLWTLELINLGERVWHMEQEIQLSGLMINGEVAKLGFQFHHRIQLK</sequence>
<proteinExistence type="predicted"/>
<dbReference type="PANTHER" id="PTHR31672">
    <property type="entry name" value="BNACNNG10540D PROTEIN"/>
    <property type="match status" value="1"/>
</dbReference>
<dbReference type="NCBIfam" id="TIGR01640">
    <property type="entry name" value="F_box_assoc_1"/>
    <property type="match status" value="1"/>
</dbReference>
<protein>
    <submittedName>
        <fullName evidence="3">F-box protein</fullName>
    </submittedName>
</protein>
<dbReference type="AlphaFoldDB" id="A0A833Q8V3"/>
<dbReference type="SUPFAM" id="SSF81383">
    <property type="entry name" value="F-box domain"/>
    <property type="match status" value="1"/>
</dbReference>
<dbReference type="InterPro" id="IPR013187">
    <property type="entry name" value="F-box-assoc_dom_typ3"/>
</dbReference>
<dbReference type="Proteomes" id="UP000623129">
    <property type="component" value="Unassembled WGS sequence"/>
</dbReference>
<feature type="domain" description="F-box associated beta-propeller type 3" evidence="2">
    <location>
        <begin position="93"/>
        <end position="318"/>
    </location>
</feature>
<gene>
    <name evidence="3" type="ORF">FCM35_KLT14668</name>
</gene>
<dbReference type="InterPro" id="IPR001810">
    <property type="entry name" value="F-box_dom"/>
</dbReference>
<comment type="caution">
    <text evidence="3">The sequence shown here is derived from an EMBL/GenBank/DDBJ whole genome shotgun (WGS) entry which is preliminary data.</text>
</comment>
<dbReference type="InterPro" id="IPR017451">
    <property type="entry name" value="F-box-assoc_interact_dom"/>
</dbReference>
<evidence type="ECO:0000313" key="4">
    <source>
        <dbReference type="Proteomes" id="UP000623129"/>
    </source>
</evidence>
<name>A0A833Q8V3_9POAL</name>
<dbReference type="InterPro" id="IPR036047">
    <property type="entry name" value="F-box-like_dom_sf"/>
</dbReference>
<evidence type="ECO:0000259" key="2">
    <source>
        <dbReference type="Pfam" id="PF08268"/>
    </source>
</evidence>
<dbReference type="Pfam" id="PF00646">
    <property type="entry name" value="F-box"/>
    <property type="match status" value="1"/>
</dbReference>
<evidence type="ECO:0000259" key="1">
    <source>
        <dbReference type="Pfam" id="PF00646"/>
    </source>
</evidence>
<accession>A0A833Q8V3</accession>
<dbReference type="Gene3D" id="1.20.1280.50">
    <property type="match status" value="1"/>
</dbReference>
<organism evidence="3 4">
    <name type="scientific">Carex littledalei</name>
    <dbReference type="NCBI Taxonomy" id="544730"/>
    <lineage>
        <taxon>Eukaryota</taxon>
        <taxon>Viridiplantae</taxon>
        <taxon>Streptophyta</taxon>
        <taxon>Embryophyta</taxon>
        <taxon>Tracheophyta</taxon>
        <taxon>Spermatophyta</taxon>
        <taxon>Magnoliopsida</taxon>
        <taxon>Liliopsida</taxon>
        <taxon>Poales</taxon>
        <taxon>Cyperaceae</taxon>
        <taxon>Cyperoideae</taxon>
        <taxon>Cariceae</taxon>
        <taxon>Carex</taxon>
        <taxon>Carex subgen. Euthyceras</taxon>
    </lineage>
</organism>
<feature type="domain" description="F-box" evidence="1">
    <location>
        <begin position="13"/>
        <end position="52"/>
    </location>
</feature>
<dbReference type="EMBL" id="SWLB01000027">
    <property type="protein sequence ID" value="KAF3321415.1"/>
    <property type="molecule type" value="Genomic_DNA"/>
</dbReference>
<keyword evidence="4" id="KW-1185">Reference proteome</keyword>
<dbReference type="Pfam" id="PF08268">
    <property type="entry name" value="FBA_3"/>
    <property type="match status" value="1"/>
</dbReference>
<dbReference type="InterPro" id="IPR050796">
    <property type="entry name" value="SCF_F-box_component"/>
</dbReference>
<dbReference type="OrthoDB" id="1845276at2759"/>
<reference evidence="3" key="1">
    <citation type="submission" date="2020-01" db="EMBL/GenBank/DDBJ databases">
        <title>Genome sequence of Kobresia littledalei, the first chromosome-level genome in the family Cyperaceae.</title>
        <authorList>
            <person name="Qu G."/>
        </authorList>
    </citation>
    <scope>NUCLEOTIDE SEQUENCE</scope>
    <source>
        <strain evidence="3">C.B.Clarke</strain>
        <tissue evidence="3">Leaf</tissue>
    </source>
</reference>
<evidence type="ECO:0000313" key="3">
    <source>
        <dbReference type="EMBL" id="KAF3321415.1"/>
    </source>
</evidence>